<keyword evidence="6 9" id="KW-1133">Transmembrane helix</keyword>
<evidence type="ECO:0000256" key="1">
    <source>
        <dbReference type="ARBA" id="ARBA00004429"/>
    </source>
</evidence>
<evidence type="ECO:0000256" key="8">
    <source>
        <dbReference type="ARBA" id="ARBA00038436"/>
    </source>
</evidence>
<dbReference type="PANTHER" id="PTHR35011">
    <property type="entry name" value="2,3-DIKETO-L-GULONATE TRAP TRANSPORTER SMALL PERMEASE PROTEIN YIAM"/>
    <property type="match status" value="1"/>
</dbReference>
<evidence type="ECO:0000256" key="3">
    <source>
        <dbReference type="ARBA" id="ARBA00022475"/>
    </source>
</evidence>
<dbReference type="PANTHER" id="PTHR35011:SF2">
    <property type="entry name" value="2,3-DIKETO-L-GULONATE TRAP TRANSPORTER SMALL PERMEASE PROTEIN YIAM"/>
    <property type="match status" value="1"/>
</dbReference>
<evidence type="ECO:0000256" key="2">
    <source>
        <dbReference type="ARBA" id="ARBA00022448"/>
    </source>
</evidence>
<feature type="transmembrane region" description="Helical" evidence="9">
    <location>
        <begin position="50"/>
        <end position="68"/>
    </location>
</feature>
<feature type="transmembrane region" description="Helical" evidence="9">
    <location>
        <begin position="130"/>
        <end position="154"/>
    </location>
</feature>
<evidence type="ECO:0000313" key="12">
    <source>
        <dbReference type="Proteomes" id="UP000192343"/>
    </source>
</evidence>
<evidence type="ECO:0000256" key="9">
    <source>
        <dbReference type="SAM" id="Phobius"/>
    </source>
</evidence>
<evidence type="ECO:0000256" key="7">
    <source>
        <dbReference type="ARBA" id="ARBA00023136"/>
    </source>
</evidence>
<dbReference type="RefSeq" id="WP_083047666.1">
    <property type="nucleotide sequence ID" value="NZ_MWQY01000002.1"/>
</dbReference>
<dbReference type="Proteomes" id="UP000192343">
    <property type="component" value="Unassembled WGS sequence"/>
</dbReference>
<keyword evidence="2" id="KW-0813">Transport</keyword>
<dbReference type="OrthoDB" id="359827at2"/>
<organism evidence="11 12">
    <name type="scientific">Marispirochaeta aestuarii</name>
    <dbReference type="NCBI Taxonomy" id="1963862"/>
    <lineage>
        <taxon>Bacteria</taxon>
        <taxon>Pseudomonadati</taxon>
        <taxon>Spirochaetota</taxon>
        <taxon>Spirochaetia</taxon>
        <taxon>Spirochaetales</taxon>
        <taxon>Spirochaetaceae</taxon>
        <taxon>Marispirochaeta</taxon>
    </lineage>
</organism>
<dbReference type="InterPro" id="IPR055348">
    <property type="entry name" value="DctQ"/>
</dbReference>
<comment type="similarity">
    <text evidence="8">Belongs to the TRAP transporter small permease family.</text>
</comment>
<gene>
    <name evidence="11" type="ORF">B4O97_01615</name>
</gene>
<feature type="domain" description="Tripartite ATP-independent periplasmic transporters DctQ component" evidence="10">
    <location>
        <begin position="28"/>
        <end position="151"/>
    </location>
</feature>
<feature type="transmembrane region" description="Helical" evidence="9">
    <location>
        <begin position="20"/>
        <end position="38"/>
    </location>
</feature>
<dbReference type="GO" id="GO:0005886">
    <property type="term" value="C:plasma membrane"/>
    <property type="evidence" value="ECO:0007669"/>
    <property type="project" value="UniProtKB-SubCell"/>
</dbReference>
<keyword evidence="3" id="KW-1003">Cell membrane</keyword>
<name>A0A1Y1S1S0_9SPIO</name>
<evidence type="ECO:0000256" key="4">
    <source>
        <dbReference type="ARBA" id="ARBA00022519"/>
    </source>
</evidence>
<dbReference type="GO" id="GO:0015740">
    <property type="term" value="P:C4-dicarboxylate transport"/>
    <property type="evidence" value="ECO:0007669"/>
    <property type="project" value="TreeGrafter"/>
</dbReference>
<dbReference type="AlphaFoldDB" id="A0A1Y1S1S0"/>
<keyword evidence="12" id="KW-1185">Reference proteome</keyword>
<protein>
    <recommendedName>
        <fullName evidence="10">Tripartite ATP-independent periplasmic transporters DctQ component domain-containing protein</fullName>
    </recommendedName>
</protein>
<comment type="subcellular location">
    <subcellularLocation>
        <location evidence="1">Cell inner membrane</location>
        <topology evidence="1">Multi-pass membrane protein</topology>
    </subcellularLocation>
</comment>
<dbReference type="GO" id="GO:0022857">
    <property type="term" value="F:transmembrane transporter activity"/>
    <property type="evidence" value="ECO:0007669"/>
    <property type="project" value="TreeGrafter"/>
</dbReference>
<proteinExistence type="inferred from homology"/>
<keyword evidence="5 9" id="KW-0812">Transmembrane</keyword>
<dbReference type="EMBL" id="MWQY01000002">
    <property type="protein sequence ID" value="ORC37726.1"/>
    <property type="molecule type" value="Genomic_DNA"/>
</dbReference>
<dbReference type="InterPro" id="IPR007387">
    <property type="entry name" value="TRAP_DctQ"/>
</dbReference>
<comment type="caution">
    <text evidence="11">The sequence shown here is derived from an EMBL/GenBank/DDBJ whole genome shotgun (WGS) entry which is preliminary data.</text>
</comment>
<sequence>MVKYLKQASDIVHVVTKWWLFVYVLSVTILAIVGVFFRAIGNSLSWNEELMRWILIGIGYIGAAVALKERSHIGIEFFITRMKPKLRKFSIILGYLTIVLFLLVVLIYGYKSADVAWRQKGSILRVPMYWVKLNLPLGSLFMLVHMTYFTVGFFKEKGDDREYLLSGGHDF</sequence>
<accession>A0A1Y1S1S0</accession>
<keyword evidence="4" id="KW-0997">Cell inner membrane</keyword>
<keyword evidence="7 9" id="KW-0472">Membrane</keyword>
<dbReference type="Pfam" id="PF04290">
    <property type="entry name" value="DctQ"/>
    <property type="match status" value="1"/>
</dbReference>
<feature type="transmembrane region" description="Helical" evidence="9">
    <location>
        <begin position="89"/>
        <end position="110"/>
    </location>
</feature>
<evidence type="ECO:0000259" key="10">
    <source>
        <dbReference type="Pfam" id="PF04290"/>
    </source>
</evidence>
<evidence type="ECO:0000256" key="6">
    <source>
        <dbReference type="ARBA" id="ARBA00022989"/>
    </source>
</evidence>
<evidence type="ECO:0000313" key="11">
    <source>
        <dbReference type="EMBL" id="ORC37726.1"/>
    </source>
</evidence>
<dbReference type="STRING" id="1963862.B4O97_01615"/>
<evidence type="ECO:0000256" key="5">
    <source>
        <dbReference type="ARBA" id="ARBA00022692"/>
    </source>
</evidence>
<reference evidence="11 12" key="1">
    <citation type="submission" date="2017-03" db="EMBL/GenBank/DDBJ databases">
        <title>Draft Genome sequence of Marispirochaeta sp. strain JC444.</title>
        <authorList>
            <person name="Shivani Y."/>
            <person name="Subhash Y."/>
            <person name="Sasikala C."/>
            <person name="Ramana C."/>
        </authorList>
    </citation>
    <scope>NUCLEOTIDE SEQUENCE [LARGE SCALE GENOMIC DNA]</scope>
    <source>
        <strain evidence="11 12">JC444</strain>
    </source>
</reference>